<reference evidence="3" key="1">
    <citation type="journal article" date="2019" name="bioRxiv">
        <title>The Genome of the Zebra Mussel, Dreissena polymorpha: A Resource for Invasive Species Research.</title>
        <authorList>
            <person name="McCartney M.A."/>
            <person name="Auch B."/>
            <person name="Kono T."/>
            <person name="Mallez S."/>
            <person name="Zhang Y."/>
            <person name="Obille A."/>
            <person name="Becker A."/>
            <person name="Abrahante J.E."/>
            <person name="Garbe J."/>
            <person name="Badalamenti J.P."/>
            <person name="Herman A."/>
            <person name="Mangelson H."/>
            <person name="Liachko I."/>
            <person name="Sullivan S."/>
            <person name="Sone E.D."/>
            <person name="Koren S."/>
            <person name="Silverstein K.A.T."/>
            <person name="Beckman K.B."/>
            <person name="Gohl D.M."/>
        </authorList>
    </citation>
    <scope>NUCLEOTIDE SEQUENCE</scope>
    <source>
        <strain evidence="3">Duluth1</strain>
        <tissue evidence="3">Whole animal</tissue>
    </source>
</reference>
<comment type="caution">
    <text evidence="3">The sequence shown here is derived from an EMBL/GenBank/DDBJ whole genome shotgun (WGS) entry which is preliminary data.</text>
</comment>
<dbReference type="PANTHER" id="PTHR47990">
    <property type="entry name" value="2-OXOGLUTARATE (2OG) AND FE(II)-DEPENDENT OXYGENASE SUPERFAMILY PROTEIN-RELATED"/>
    <property type="match status" value="1"/>
</dbReference>
<dbReference type="PRINTS" id="PR00682">
    <property type="entry name" value="IPNSYNTHASE"/>
</dbReference>
<dbReference type="InterPro" id="IPR005123">
    <property type="entry name" value="Oxoglu/Fe-dep_dioxygenase_dom"/>
</dbReference>
<evidence type="ECO:0000256" key="1">
    <source>
        <dbReference type="RuleBase" id="RU003682"/>
    </source>
</evidence>
<keyword evidence="1" id="KW-0560">Oxidoreductase</keyword>
<dbReference type="Pfam" id="PF14226">
    <property type="entry name" value="DIOX_N"/>
    <property type="match status" value="1"/>
</dbReference>
<dbReference type="InterPro" id="IPR027443">
    <property type="entry name" value="IPNS-like_sf"/>
</dbReference>
<feature type="domain" description="Fe2OG dioxygenase" evidence="2">
    <location>
        <begin position="170"/>
        <end position="279"/>
    </location>
</feature>
<evidence type="ECO:0000313" key="3">
    <source>
        <dbReference type="EMBL" id="KAH3842118.1"/>
    </source>
</evidence>
<protein>
    <recommendedName>
        <fullName evidence="2">Fe2OG dioxygenase domain-containing protein</fullName>
    </recommendedName>
</protein>
<dbReference type="FunFam" id="2.60.120.330:FF:000038">
    <property type="entry name" value="Si:dkey-10o6.2"/>
    <property type="match status" value="1"/>
</dbReference>
<reference evidence="3" key="2">
    <citation type="submission" date="2020-11" db="EMBL/GenBank/DDBJ databases">
        <authorList>
            <person name="McCartney M.A."/>
            <person name="Auch B."/>
            <person name="Kono T."/>
            <person name="Mallez S."/>
            <person name="Becker A."/>
            <person name="Gohl D.M."/>
            <person name="Silverstein K.A.T."/>
            <person name="Koren S."/>
            <person name="Bechman K.B."/>
            <person name="Herman A."/>
            <person name="Abrahante J.E."/>
            <person name="Garbe J."/>
        </authorList>
    </citation>
    <scope>NUCLEOTIDE SEQUENCE</scope>
    <source>
        <strain evidence="3">Duluth1</strain>
        <tissue evidence="3">Whole animal</tissue>
    </source>
</reference>
<keyword evidence="1" id="KW-0479">Metal-binding</keyword>
<proteinExistence type="inferred from homology"/>
<accession>A0A9D4KM91</accession>
<dbReference type="InterPro" id="IPR044861">
    <property type="entry name" value="IPNS-like_FE2OG_OXY"/>
</dbReference>
<organism evidence="3 4">
    <name type="scientific">Dreissena polymorpha</name>
    <name type="common">Zebra mussel</name>
    <name type="synonym">Mytilus polymorpha</name>
    <dbReference type="NCBI Taxonomy" id="45954"/>
    <lineage>
        <taxon>Eukaryota</taxon>
        <taxon>Metazoa</taxon>
        <taxon>Spiralia</taxon>
        <taxon>Lophotrochozoa</taxon>
        <taxon>Mollusca</taxon>
        <taxon>Bivalvia</taxon>
        <taxon>Autobranchia</taxon>
        <taxon>Heteroconchia</taxon>
        <taxon>Euheterodonta</taxon>
        <taxon>Imparidentia</taxon>
        <taxon>Neoheterodontei</taxon>
        <taxon>Myida</taxon>
        <taxon>Dreissenoidea</taxon>
        <taxon>Dreissenidae</taxon>
        <taxon>Dreissena</taxon>
    </lineage>
</organism>
<dbReference type="GO" id="GO:0046872">
    <property type="term" value="F:metal ion binding"/>
    <property type="evidence" value="ECO:0007669"/>
    <property type="project" value="UniProtKB-KW"/>
</dbReference>
<keyword evidence="4" id="KW-1185">Reference proteome</keyword>
<gene>
    <name evidence="3" type="ORF">DPMN_115606</name>
</gene>
<evidence type="ECO:0000259" key="2">
    <source>
        <dbReference type="PROSITE" id="PS51471"/>
    </source>
</evidence>
<dbReference type="Pfam" id="PF03171">
    <property type="entry name" value="2OG-FeII_Oxy"/>
    <property type="match status" value="1"/>
</dbReference>
<dbReference type="Gene3D" id="2.60.120.330">
    <property type="entry name" value="B-lactam Antibiotic, Isopenicillin N Synthase, Chain"/>
    <property type="match status" value="1"/>
</dbReference>
<dbReference type="OrthoDB" id="288590at2759"/>
<dbReference type="EMBL" id="JAIWYP010000004">
    <property type="protein sequence ID" value="KAH3842118.1"/>
    <property type="molecule type" value="Genomic_DNA"/>
</dbReference>
<dbReference type="Proteomes" id="UP000828390">
    <property type="component" value="Unassembled WGS sequence"/>
</dbReference>
<dbReference type="PROSITE" id="PS51471">
    <property type="entry name" value="FE2OG_OXY"/>
    <property type="match status" value="1"/>
</dbReference>
<sequence>MANAIPIIDFEQCDLDVETENLKQEHVAQCGKEVKEAFSTVGFCYLKNHGISQEMIDRYMRLSKEFFQRPEDFKEKFARGTALKNFFGWIAFEREKLNPSRPGDLKETFNYHIAFDPDTWPSNDYRDSSRELFLTCIRFTRRVLEVLSVGLGIPRELMTDAHRYLGEGSNPSSLRSLYYPPISEGAVLKPGQIRLGEHTDYGTITLLFQDDIGGLEVEIPGQGFVPAVPIPGTVIVNIGALMQRWTSDKLIATNHRVVVPEVEFKKRSSRQAVAFFIHPDDEYIVKCLDGFDKYEPISSMDYLRQRFDATY</sequence>
<dbReference type="SUPFAM" id="SSF51197">
    <property type="entry name" value="Clavaminate synthase-like"/>
    <property type="match status" value="1"/>
</dbReference>
<dbReference type="InterPro" id="IPR026992">
    <property type="entry name" value="DIOX_N"/>
</dbReference>
<keyword evidence="1" id="KW-0408">Iron</keyword>
<dbReference type="AlphaFoldDB" id="A0A9D4KM91"/>
<dbReference type="GO" id="GO:0016491">
    <property type="term" value="F:oxidoreductase activity"/>
    <property type="evidence" value="ECO:0007669"/>
    <property type="project" value="UniProtKB-KW"/>
</dbReference>
<evidence type="ECO:0000313" key="4">
    <source>
        <dbReference type="Proteomes" id="UP000828390"/>
    </source>
</evidence>
<comment type="similarity">
    <text evidence="1">Belongs to the iron/ascorbate-dependent oxidoreductase family.</text>
</comment>
<dbReference type="InterPro" id="IPR050231">
    <property type="entry name" value="Iron_ascorbate_oxido_reductase"/>
</dbReference>
<name>A0A9D4KM91_DREPO</name>